<proteinExistence type="predicted"/>
<protein>
    <submittedName>
        <fullName evidence="1">Uncharacterized protein</fullName>
    </submittedName>
</protein>
<dbReference type="EMBL" id="CADCXU010031382">
    <property type="protein sequence ID" value="CAB0017405.1"/>
    <property type="molecule type" value="Genomic_DNA"/>
</dbReference>
<organism evidence="1 2">
    <name type="scientific">Nesidiocoris tenuis</name>
    <dbReference type="NCBI Taxonomy" id="355587"/>
    <lineage>
        <taxon>Eukaryota</taxon>
        <taxon>Metazoa</taxon>
        <taxon>Ecdysozoa</taxon>
        <taxon>Arthropoda</taxon>
        <taxon>Hexapoda</taxon>
        <taxon>Insecta</taxon>
        <taxon>Pterygota</taxon>
        <taxon>Neoptera</taxon>
        <taxon>Paraneoptera</taxon>
        <taxon>Hemiptera</taxon>
        <taxon>Heteroptera</taxon>
        <taxon>Panheteroptera</taxon>
        <taxon>Cimicomorpha</taxon>
        <taxon>Miridae</taxon>
        <taxon>Dicyphina</taxon>
        <taxon>Nesidiocoris</taxon>
    </lineage>
</organism>
<keyword evidence="2" id="KW-1185">Reference proteome</keyword>
<dbReference type="AlphaFoldDB" id="A0A6H5HJV9"/>
<evidence type="ECO:0000313" key="1">
    <source>
        <dbReference type="EMBL" id="CAB0017405.1"/>
    </source>
</evidence>
<feature type="non-terminal residue" evidence="1">
    <location>
        <position position="1"/>
    </location>
</feature>
<dbReference type="Proteomes" id="UP000479000">
    <property type="component" value="Unassembled WGS sequence"/>
</dbReference>
<name>A0A6H5HJV9_9HEMI</name>
<reference evidence="1 2" key="1">
    <citation type="submission" date="2020-02" db="EMBL/GenBank/DDBJ databases">
        <authorList>
            <person name="Ferguson B K."/>
        </authorList>
    </citation>
    <scope>NUCLEOTIDE SEQUENCE [LARGE SCALE GENOMIC DNA]</scope>
</reference>
<accession>A0A6H5HJV9</accession>
<gene>
    <name evidence="1" type="ORF">NTEN_LOCUS21420</name>
</gene>
<sequence>NLIASLGSVSKNVYPTFNTGRACGRCKDRAVRKRRVQRMKMEGSLAGLSKTPWGRGRTTTLSHRNTYLHLTASPPRRGLGGLIYHPDSPQVGTCNQ</sequence>
<evidence type="ECO:0000313" key="2">
    <source>
        <dbReference type="Proteomes" id="UP000479000"/>
    </source>
</evidence>